<organism evidence="5 6">
    <name type="scientific">Thalassomonas actiniarum</name>
    <dbReference type="NCBI Taxonomy" id="485447"/>
    <lineage>
        <taxon>Bacteria</taxon>
        <taxon>Pseudomonadati</taxon>
        <taxon>Pseudomonadota</taxon>
        <taxon>Gammaproteobacteria</taxon>
        <taxon>Alteromonadales</taxon>
        <taxon>Colwelliaceae</taxon>
        <taxon>Thalassomonas</taxon>
    </lineage>
</organism>
<reference evidence="5 6" key="1">
    <citation type="journal article" date="2015" name="Genome Announc.">
        <title>Draft Genome Sequences of Marine Isolates of Thalassomonas viridans and Thalassomonas actiniarum.</title>
        <authorList>
            <person name="Olonade I."/>
            <person name="van Zyl L.J."/>
            <person name="Trindade M."/>
        </authorList>
    </citation>
    <scope>NUCLEOTIDE SEQUENCE [LARGE SCALE GENOMIC DNA]</scope>
    <source>
        <strain evidence="5 6">A5K-106</strain>
    </source>
</reference>
<accession>A0AAE9YWL6</accession>
<dbReference type="Pfam" id="PF01047">
    <property type="entry name" value="MarR"/>
    <property type="match status" value="1"/>
</dbReference>
<dbReference type="KEGG" id="tact:SG35_029990"/>
<evidence type="ECO:0000313" key="6">
    <source>
        <dbReference type="Proteomes" id="UP000032568"/>
    </source>
</evidence>
<evidence type="ECO:0000256" key="2">
    <source>
        <dbReference type="ARBA" id="ARBA00023125"/>
    </source>
</evidence>
<dbReference type="Proteomes" id="UP000032568">
    <property type="component" value="Chromosome pTact"/>
</dbReference>
<dbReference type="PROSITE" id="PS50995">
    <property type="entry name" value="HTH_MARR_2"/>
    <property type="match status" value="1"/>
</dbReference>
<dbReference type="SUPFAM" id="SSF46785">
    <property type="entry name" value="Winged helix' DNA-binding domain"/>
    <property type="match status" value="1"/>
</dbReference>
<keyword evidence="3" id="KW-0804">Transcription</keyword>
<dbReference type="InterPro" id="IPR036388">
    <property type="entry name" value="WH-like_DNA-bd_sf"/>
</dbReference>
<dbReference type="PRINTS" id="PR00598">
    <property type="entry name" value="HTHMARR"/>
</dbReference>
<dbReference type="InterPro" id="IPR000835">
    <property type="entry name" value="HTH_MarR-typ"/>
</dbReference>
<dbReference type="SMART" id="SM00347">
    <property type="entry name" value="HTH_MARR"/>
    <property type="match status" value="1"/>
</dbReference>
<dbReference type="GO" id="GO:0003700">
    <property type="term" value="F:DNA-binding transcription factor activity"/>
    <property type="evidence" value="ECO:0007669"/>
    <property type="project" value="InterPro"/>
</dbReference>
<keyword evidence="6" id="KW-1185">Reference proteome</keyword>
<dbReference type="PANTHER" id="PTHR42756:SF1">
    <property type="entry name" value="TRANSCRIPTIONAL REPRESSOR OF EMRAB OPERON"/>
    <property type="match status" value="1"/>
</dbReference>
<dbReference type="RefSeq" id="WP_053043399.1">
    <property type="nucleotide sequence ID" value="NZ_CP059736.1"/>
</dbReference>
<dbReference type="EMBL" id="CP059736">
    <property type="protein sequence ID" value="WDE02636.1"/>
    <property type="molecule type" value="Genomic_DNA"/>
</dbReference>
<keyword evidence="1" id="KW-0805">Transcription regulation</keyword>
<dbReference type="InterPro" id="IPR036390">
    <property type="entry name" value="WH_DNA-bd_sf"/>
</dbReference>
<evidence type="ECO:0000256" key="1">
    <source>
        <dbReference type="ARBA" id="ARBA00023015"/>
    </source>
</evidence>
<keyword evidence="2" id="KW-0238">DNA-binding</keyword>
<dbReference type="AlphaFoldDB" id="A0AAE9YWL6"/>
<dbReference type="GO" id="GO:0003677">
    <property type="term" value="F:DNA binding"/>
    <property type="evidence" value="ECO:0007669"/>
    <property type="project" value="UniProtKB-KW"/>
</dbReference>
<protein>
    <submittedName>
        <fullName evidence="5">MarR family transcriptional regulator</fullName>
    </submittedName>
</protein>
<feature type="domain" description="HTH marR-type" evidence="4">
    <location>
        <begin position="1"/>
        <end position="145"/>
    </location>
</feature>
<proteinExistence type="predicted"/>
<evidence type="ECO:0000259" key="4">
    <source>
        <dbReference type="PROSITE" id="PS50995"/>
    </source>
</evidence>
<dbReference type="Gene3D" id="1.10.10.10">
    <property type="entry name" value="Winged helix-like DNA-binding domain superfamily/Winged helix DNA-binding domain"/>
    <property type="match status" value="1"/>
</dbReference>
<reference evidence="5 6" key="2">
    <citation type="journal article" date="2022" name="Mar. Drugs">
        <title>Bioassay-Guided Fractionation Leads to the Detection of Cholic Acid Generated by the Rare Thalassomonas sp.</title>
        <authorList>
            <person name="Pheiffer F."/>
            <person name="Schneider Y.K."/>
            <person name="Hansen E.H."/>
            <person name="Andersen J.H."/>
            <person name="Isaksson J."/>
            <person name="Busche T."/>
            <person name="R C."/>
            <person name="Kalinowski J."/>
            <person name="Zyl L.V."/>
            <person name="Trindade M."/>
        </authorList>
    </citation>
    <scope>NUCLEOTIDE SEQUENCE [LARGE SCALE GENOMIC DNA]</scope>
    <source>
        <strain evidence="5 6">A5K-106</strain>
    </source>
</reference>
<sequence length="153" mass="17467">MIDNQQGPKLPRHMSFGWLIAVLGNDMANNLDGHLRKIGLNISLWPTLFALWEEDGLTQTELTNRCNTAHYTTTRLLDTLEKMELVERQPHPTSRRAHLVYLTKKGRELEVEATSLARLCNDEVLSGLSADEKELAHSLMLKIIKKRNPNMHS</sequence>
<evidence type="ECO:0000313" key="5">
    <source>
        <dbReference type="EMBL" id="WDE02636.1"/>
    </source>
</evidence>
<dbReference type="PANTHER" id="PTHR42756">
    <property type="entry name" value="TRANSCRIPTIONAL REGULATOR, MARR"/>
    <property type="match status" value="1"/>
</dbReference>
<evidence type="ECO:0000256" key="3">
    <source>
        <dbReference type="ARBA" id="ARBA00023163"/>
    </source>
</evidence>
<name>A0AAE9YWL6_9GAMM</name>
<gene>
    <name evidence="5" type="ORF">SG35_029990</name>
</gene>